<evidence type="ECO:0000313" key="14">
    <source>
        <dbReference type="EMBL" id="MEP0946482.1"/>
    </source>
</evidence>
<dbReference type="CDD" id="cd01854">
    <property type="entry name" value="YjeQ_EngC"/>
    <property type="match status" value="1"/>
</dbReference>
<evidence type="ECO:0000259" key="12">
    <source>
        <dbReference type="PROSITE" id="PS50936"/>
    </source>
</evidence>
<evidence type="ECO:0000259" key="13">
    <source>
        <dbReference type="PROSITE" id="PS51721"/>
    </source>
</evidence>
<dbReference type="NCBIfam" id="TIGR00157">
    <property type="entry name" value="ribosome small subunit-dependent GTPase A"/>
    <property type="match status" value="1"/>
</dbReference>
<feature type="binding site" evidence="10">
    <location>
        <position position="296"/>
    </location>
    <ligand>
        <name>Zn(2+)</name>
        <dbReference type="ChEBI" id="CHEBI:29105"/>
    </ligand>
</feature>
<proteinExistence type="inferred from homology"/>
<comment type="subunit">
    <text evidence="10">Monomer. Associates with 30S ribosomal subunit, binds 16S rRNA.</text>
</comment>
<evidence type="ECO:0000256" key="8">
    <source>
        <dbReference type="ARBA" id="ARBA00022884"/>
    </source>
</evidence>
<dbReference type="InterPro" id="IPR030378">
    <property type="entry name" value="G_CP_dom"/>
</dbReference>
<evidence type="ECO:0000256" key="1">
    <source>
        <dbReference type="ARBA" id="ARBA00022490"/>
    </source>
</evidence>
<keyword evidence="7 10" id="KW-0862">Zinc</keyword>
<organism evidence="14 15">
    <name type="scientific">Leptolyngbya subtilissima DQ-A4</name>
    <dbReference type="NCBI Taxonomy" id="2933933"/>
    <lineage>
        <taxon>Bacteria</taxon>
        <taxon>Bacillati</taxon>
        <taxon>Cyanobacteriota</taxon>
        <taxon>Cyanophyceae</taxon>
        <taxon>Leptolyngbyales</taxon>
        <taxon>Leptolyngbyaceae</taxon>
        <taxon>Leptolyngbya group</taxon>
        <taxon>Leptolyngbya</taxon>
    </lineage>
</organism>
<evidence type="ECO:0000256" key="4">
    <source>
        <dbReference type="ARBA" id="ARBA00022730"/>
    </source>
</evidence>
<protein>
    <recommendedName>
        <fullName evidence="10">Small ribosomal subunit biogenesis GTPase RsgA</fullName>
        <ecNumber evidence="10">3.6.1.-</ecNumber>
    </recommendedName>
</protein>
<keyword evidence="6 10" id="KW-0378">Hydrolase</keyword>
<reference evidence="14 15" key="1">
    <citation type="submission" date="2022-04" db="EMBL/GenBank/DDBJ databases">
        <title>Positive selection, recombination, and allopatry shape intraspecific diversity of widespread and dominant cyanobacteria.</title>
        <authorList>
            <person name="Wei J."/>
            <person name="Shu W."/>
            <person name="Hu C."/>
        </authorList>
    </citation>
    <scope>NUCLEOTIDE SEQUENCE [LARGE SCALE GENOMIC DNA]</scope>
    <source>
        <strain evidence="14 15">DQ-A4</strain>
    </source>
</reference>
<dbReference type="EC" id="3.6.1.-" evidence="10"/>
<feature type="binding site" evidence="10">
    <location>
        <position position="288"/>
    </location>
    <ligand>
        <name>Zn(2+)</name>
        <dbReference type="ChEBI" id="CHEBI:29105"/>
    </ligand>
</feature>
<dbReference type="RefSeq" id="WP_190696119.1">
    <property type="nucleotide sequence ID" value="NZ_JAMPKX010000002.1"/>
</dbReference>
<keyword evidence="8 10" id="KW-0694">RNA-binding</keyword>
<evidence type="ECO:0000256" key="2">
    <source>
        <dbReference type="ARBA" id="ARBA00022517"/>
    </source>
</evidence>
<comment type="similarity">
    <text evidence="10">Belongs to the TRAFAC class YlqF/YawG GTPase family. RsgA subfamily.</text>
</comment>
<evidence type="ECO:0000256" key="3">
    <source>
        <dbReference type="ARBA" id="ARBA00022723"/>
    </source>
</evidence>
<dbReference type="PANTHER" id="PTHR32120:SF10">
    <property type="entry name" value="SMALL RIBOSOMAL SUBUNIT BIOGENESIS GTPASE RSGA"/>
    <property type="match status" value="1"/>
</dbReference>
<dbReference type="EMBL" id="JAMPKX010000002">
    <property type="protein sequence ID" value="MEP0946482.1"/>
    <property type="molecule type" value="Genomic_DNA"/>
</dbReference>
<feature type="binding site" evidence="10">
    <location>
        <begin position="150"/>
        <end position="153"/>
    </location>
    <ligand>
        <name>GTP</name>
        <dbReference type="ChEBI" id="CHEBI:37565"/>
    </ligand>
</feature>
<dbReference type="HAMAP" id="MF_01820">
    <property type="entry name" value="GTPase_RsgA"/>
    <property type="match status" value="1"/>
</dbReference>
<evidence type="ECO:0000256" key="5">
    <source>
        <dbReference type="ARBA" id="ARBA00022741"/>
    </source>
</evidence>
<keyword evidence="9 10" id="KW-0342">GTP-binding</keyword>
<keyword evidence="4 10" id="KW-0699">rRNA-binding</keyword>
<feature type="region of interest" description="Disordered" evidence="11">
    <location>
        <begin position="217"/>
        <end position="239"/>
    </location>
</feature>
<dbReference type="PROSITE" id="PS51721">
    <property type="entry name" value="G_CP"/>
    <property type="match status" value="1"/>
</dbReference>
<keyword evidence="15" id="KW-1185">Reference proteome</keyword>
<name>A0ABV0K1C0_9CYAN</name>
<dbReference type="Proteomes" id="UP001482513">
    <property type="component" value="Unassembled WGS sequence"/>
</dbReference>
<dbReference type="InterPro" id="IPR010914">
    <property type="entry name" value="RsgA_GTPase_dom"/>
</dbReference>
<comment type="subcellular location">
    <subcellularLocation>
        <location evidence="10">Cytoplasm</location>
    </subcellularLocation>
</comment>
<comment type="caution">
    <text evidence="14">The sequence shown here is derived from an EMBL/GenBank/DDBJ whole genome shotgun (WGS) entry which is preliminary data.</text>
</comment>
<dbReference type="Gene3D" id="1.10.40.50">
    <property type="entry name" value="Probable gtpase engc, domain 3"/>
    <property type="match status" value="1"/>
</dbReference>
<dbReference type="InterPro" id="IPR004881">
    <property type="entry name" value="Ribosome_biogen_GTPase_RsgA"/>
</dbReference>
<feature type="domain" description="CP-type G" evidence="13">
    <location>
        <begin position="103"/>
        <end position="260"/>
    </location>
</feature>
<evidence type="ECO:0000256" key="7">
    <source>
        <dbReference type="ARBA" id="ARBA00022833"/>
    </source>
</evidence>
<comment type="cofactor">
    <cofactor evidence="10">
        <name>Zn(2+)</name>
        <dbReference type="ChEBI" id="CHEBI:29105"/>
    </cofactor>
    <text evidence="10">Binds 1 zinc ion per subunit.</text>
</comment>
<evidence type="ECO:0000256" key="10">
    <source>
        <dbReference type="HAMAP-Rule" id="MF_01820"/>
    </source>
</evidence>
<keyword evidence="5 10" id="KW-0547">Nucleotide-binding</keyword>
<gene>
    <name evidence="10 14" type="primary">rsgA</name>
    <name evidence="14" type="ORF">NC992_06335</name>
</gene>
<comment type="function">
    <text evidence="10">One of several proteins that assist in the late maturation steps of the functional core of the 30S ribosomal subunit. Helps release RbfA from mature subunits. May play a role in the assembly of ribosomal proteins into the subunit. Circularly permuted GTPase that catalyzes slow GTP hydrolysis, GTPase activity is stimulated by the 30S ribosomal subunit.</text>
</comment>
<sequence>MNLTELGGWSTTCDRAFAPWAEAGFEAGRVALEHRGAYRLLTPAGELSAEIAGQFRHQAADSQAFPAVGDWVVIQRQDEGTHAVIHAVLPRQSEFVRKAAGGKTEGQVVATNVDTVFLVTGLDGDFNLRRLERYLVAAWESRATPVVVLNKADTCDNLADCLDQVASVAIGVPVHAVSAATEVGLEQLVPYLGAGQTVALIGSSGVGKSTLTNHFLGSQQQTTQSVREDDSRGRHTTTGRHLLPLPSGALLIDTPGMRELQLWTTSEGLEATFADIEAFAEDCRFRDCRHQGEPGCAVEAAIAAGDLSGDRLHSYHKLQREQQWLDQRHDARAALNSKRRWKTIHKAMRDHYKE</sequence>
<dbReference type="PROSITE" id="PS50936">
    <property type="entry name" value="ENGC_GTPASE"/>
    <property type="match status" value="1"/>
</dbReference>
<keyword evidence="1 10" id="KW-0963">Cytoplasm</keyword>
<keyword evidence="2 10" id="KW-0690">Ribosome biogenesis</keyword>
<dbReference type="SUPFAM" id="SSF52540">
    <property type="entry name" value="P-loop containing nucleoside triphosphate hydrolases"/>
    <property type="match status" value="1"/>
</dbReference>
<evidence type="ECO:0000256" key="6">
    <source>
        <dbReference type="ARBA" id="ARBA00022801"/>
    </source>
</evidence>
<feature type="domain" description="EngC GTPase" evidence="12">
    <location>
        <begin position="111"/>
        <end position="258"/>
    </location>
</feature>
<dbReference type="Pfam" id="PF03193">
    <property type="entry name" value="RsgA_GTPase"/>
    <property type="match status" value="1"/>
</dbReference>
<feature type="binding site" evidence="10">
    <location>
        <position position="290"/>
    </location>
    <ligand>
        <name>Zn(2+)</name>
        <dbReference type="ChEBI" id="CHEBI:29105"/>
    </ligand>
</feature>
<dbReference type="Gene3D" id="3.40.50.300">
    <property type="entry name" value="P-loop containing nucleotide triphosphate hydrolases"/>
    <property type="match status" value="1"/>
</dbReference>
<dbReference type="InterPro" id="IPR027417">
    <property type="entry name" value="P-loop_NTPase"/>
</dbReference>
<dbReference type="PANTHER" id="PTHR32120">
    <property type="entry name" value="SMALL RIBOSOMAL SUBUNIT BIOGENESIS GTPASE RSGA"/>
    <property type="match status" value="1"/>
</dbReference>
<evidence type="ECO:0000256" key="9">
    <source>
        <dbReference type="ARBA" id="ARBA00023134"/>
    </source>
</evidence>
<evidence type="ECO:0000313" key="15">
    <source>
        <dbReference type="Proteomes" id="UP001482513"/>
    </source>
</evidence>
<keyword evidence="3 10" id="KW-0479">Metal-binding</keyword>
<feature type="binding site" evidence="10">
    <location>
        <position position="283"/>
    </location>
    <ligand>
        <name>Zn(2+)</name>
        <dbReference type="ChEBI" id="CHEBI:29105"/>
    </ligand>
</feature>
<evidence type="ECO:0000256" key="11">
    <source>
        <dbReference type="SAM" id="MobiDB-lite"/>
    </source>
</evidence>
<accession>A0ABV0K1C0</accession>
<feature type="binding site" evidence="10">
    <location>
        <begin position="202"/>
        <end position="210"/>
    </location>
    <ligand>
        <name>GTP</name>
        <dbReference type="ChEBI" id="CHEBI:37565"/>
    </ligand>
</feature>